<dbReference type="EMBL" id="JBHRTN010000002">
    <property type="protein sequence ID" value="MFC3123599.1"/>
    <property type="molecule type" value="Genomic_DNA"/>
</dbReference>
<sequence length="64" mass="7116">PRQPKHQPSQIRPNQKANLTKPILPEKPDAIVNQRGSVFTGFKQARQPVFLPTLSAVTFRLLGG</sequence>
<reference evidence="3" key="1">
    <citation type="journal article" date="2019" name="Int. J. Syst. Evol. Microbiol.">
        <title>The Global Catalogue of Microorganisms (GCM) 10K type strain sequencing project: providing services to taxonomists for standard genome sequencing and annotation.</title>
        <authorList>
            <consortium name="The Broad Institute Genomics Platform"/>
            <consortium name="The Broad Institute Genome Sequencing Center for Infectious Disease"/>
            <person name="Wu L."/>
            <person name="Ma J."/>
        </authorList>
    </citation>
    <scope>NUCLEOTIDE SEQUENCE [LARGE SCALE GENOMIC DNA]</scope>
    <source>
        <strain evidence="3">KCTC 52094</strain>
    </source>
</reference>
<keyword evidence="3" id="KW-1185">Reference proteome</keyword>
<accession>A0ABV7FTB1</accession>
<feature type="non-terminal residue" evidence="2">
    <location>
        <position position="1"/>
    </location>
</feature>
<proteinExistence type="predicted"/>
<dbReference type="Proteomes" id="UP001595593">
    <property type="component" value="Unassembled WGS sequence"/>
</dbReference>
<organism evidence="2 3">
    <name type="scientific">Teichococcus globiformis</name>
    <dbReference type="NCBI Taxonomy" id="2307229"/>
    <lineage>
        <taxon>Bacteria</taxon>
        <taxon>Pseudomonadati</taxon>
        <taxon>Pseudomonadota</taxon>
        <taxon>Alphaproteobacteria</taxon>
        <taxon>Acetobacterales</taxon>
        <taxon>Roseomonadaceae</taxon>
        <taxon>Roseomonas</taxon>
    </lineage>
</organism>
<gene>
    <name evidence="2" type="ORF">ACFOD4_00885</name>
</gene>
<evidence type="ECO:0000313" key="2">
    <source>
        <dbReference type="EMBL" id="MFC3123599.1"/>
    </source>
</evidence>
<protein>
    <submittedName>
        <fullName evidence="2">Uncharacterized protein</fullName>
    </submittedName>
</protein>
<feature type="compositionally biased region" description="Polar residues" evidence="1">
    <location>
        <begin position="1"/>
        <end position="18"/>
    </location>
</feature>
<evidence type="ECO:0000256" key="1">
    <source>
        <dbReference type="SAM" id="MobiDB-lite"/>
    </source>
</evidence>
<feature type="region of interest" description="Disordered" evidence="1">
    <location>
        <begin position="1"/>
        <end position="22"/>
    </location>
</feature>
<dbReference type="RefSeq" id="WP_379592633.1">
    <property type="nucleotide sequence ID" value="NZ_JBHRTN010000002.1"/>
</dbReference>
<evidence type="ECO:0000313" key="3">
    <source>
        <dbReference type="Proteomes" id="UP001595593"/>
    </source>
</evidence>
<name>A0ABV7FTB1_9PROT</name>
<comment type="caution">
    <text evidence="2">The sequence shown here is derived from an EMBL/GenBank/DDBJ whole genome shotgun (WGS) entry which is preliminary data.</text>
</comment>